<dbReference type="GO" id="GO:0006207">
    <property type="term" value="P:'de novo' pyrimidine nucleobase biosynthetic process"/>
    <property type="evidence" value="ECO:0007669"/>
    <property type="project" value="TreeGrafter"/>
</dbReference>
<dbReference type="EMBL" id="JABEQI010000004">
    <property type="protein sequence ID" value="MBB2186644.1"/>
    <property type="molecule type" value="Genomic_DNA"/>
</dbReference>
<name>A0A370G8G5_GLULI</name>
<dbReference type="GO" id="GO:0004152">
    <property type="term" value="F:dihydroorotate dehydrogenase activity"/>
    <property type="evidence" value="ECO:0007669"/>
    <property type="project" value="InterPro"/>
</dbReference>
<reference evidence="8 11" key="2">
    <citation type="submission" date="2020-04" db="EMBL/GenBank/DDBJ databases">
        <title>Description of novel Gluconacetobacter.</title>
        <authorList>
            <person name="Sombolestani A."/>
        </authorList>
    </citation>
    <scope>NUCLEOTIDE SEQUENCE [LARGE SCALE GENOMIC DNA]</scope>
    <source>
        <strain evidence="8 11">LMG 1382</strain>
    </source>
</reference>
<dbReference type="Proteomes" id="UP000254958">
    <property type="component" value="Unassembled WGS sequence"/>
</dbReference>
<dbReference type="SUPFAM" id="SSF51395">
    <property type="entry name" value="FMN-linked oxidoreductases"/>
    <property type="match status" value="1"/>
</dbReference>
<dbReference type="Pfam" id="PF01180">
    <property type="entry name" value="DHO_dh"/>
    <property type="match status" value="1"/>
</dbReference>
<dbReference type="AlphaFoldDB" id="A0A370G8G5"/>
<dbReference type="InterPro" id="IPR005720">
    <property type="entry name" value="Dihydroorotate_DH_cat"/>
</dbReference>
<evidence type="ECO:0000313" key="9">
    <source>
        <dbReference type="EMBL" id="RDI38313.1"/>
    </source>
</evidence>
<dbReference type="Proteomes" id="UP000562982">
    <property type="component" value="Unassembled WGS sequence"/>
</dbReference>
<dbReference type="InterPro" id="IPR012135">
    <property type="entry name" value="Dihydroorotate_DH_1_2"/>
</dbReference>
<keyword evidence="6" id="KW-0560">Oxidoreductase</keyword>
<evidence type="ECO:0000256" key="4">
    <source>
        <dbReference type="ARBA" id="ARBA00022643"/>
    </source>
</evidence>
<dbReference type="RefSeq" id="WP_114727304.1">
    <property type="nucleotide sequence ID" value="NZ_BJMI01000003.1"/>
</dbReference>
<comment type="cofactor">
    <cofactor evidence="1">
        <name>FMN</name>
        <dbReference type="ChEBI" id="CHEBI:58210"/>
    </cofactor>
</comment>
<keyword evidence="3" id="KW-0285">Flavoprotein</keyword>
<keyword evidence="10" id="KW-1185">Reference proteome</keyword>
<evidence type="ECO:0000256" key="6">
    <source>
        <dbReference type="ARBA" id="ARBA00023002"/>
    </source>
</evidence>
<dbReference type="InterPro" id="IPR050074">
    <property type="entry name" value="DHO_dehydrogenase"/>
</dbReference>
<dbReference type="UniPathway" id="UPA00070"/>
<dbReference type="NCBIfam" id="NF005741">
    <property type="entry name" value="PRK07565.1"/>
    <property type="match status" value="1"/>
</dbReference>
<dbReference type="PANTHER" id="PTHR48109:SF3">
    <property type="entry name" value="SLL0744 PROTEIN"/>
    <property type="match status" value="1"/>
</dbReference>
<dbReference type="GO" id="GO:0005737">
    <property type="term" value="C:cytoplasm"/>
    <property type="evidence" value="ECO:0007669"/>
    <property type="project" value="InterPro"/>
</dbReference>
<evidence type="ECO:0000256" key="2">
    <source>
        <dbReference type="ARBA" id="ARBA00004725"/>
    </source>
</evidence>
<evidence type="ECO:0000313" key="11">
    <source>
        <dbReference type="Proteomes" id="UP000562982"/>
    </source>
</evidence>
<dbReference type="PIRSF" id="PIRSF000164">
    <property type="entry name" value="DHO_oxidase"/>
    <property type="match status" value="1"/>
</dbReference>
<keyword evidence="4" id="KW-0288">FMN</keyword>
<evidence type="ECO:0000256" key="3">
    <source>
        <dbReference type="ARBA" id="ARBA00022630"/>
    </source>
</evidence>
<dbReference type="OrthoDB" id="9794954at2"/>
<accession>A0A370G8G5</accession>
<evidence type="ECO:0000313" key="10">
    <source>
        <dbReference type="Proteomes" id="UP000254958"/>
    </source>
</evidence>
<dbReference type="PANTHER" id="PTHR48109">
    <property type="entry name" value="DIHYDROOROTATE DEHYDROGENASE (QUINONE), MITOCHONDRIAL-RELATED"/>
    <property type="match status" value="1"/>
</dbReference>
<protein>
    <submittedName>
        <fullName evidence="9">Dihydroorotate dehydrogenase (Fumarate)</fullName>
    </submittedName>
    <submittedName>
        <fullName evidence="8">Dihydroorotate dehydrogenase-like protein</fullName>
    </submittedName>
</protein>
<dbReference type="InterPro" id="IPR013785">
    <property type="entry name" value="Aldolase_TIM"/>
</dbReference>
<reference evidence="9 10" key="1">
    <citation type="submission" date="2018-07" db="EMBL/GenBank/DDBJ databases">
        <title>Genomic Encyclopedia of Type Strains, Phase IV (KMG-IV): sequencing the most valuable type-strain genomes for metagenomic binning, comparative biology and taxonomic classification.</title>
        <authorList>
            <person name="Goeker M."/>
        </authorList>
    </citation>
    <scope>NUCLEOTIDE SEQUENCE [LARGE SCALE GENOMIC DNA]</scope>
    <source>
        <strain evidence="9 10">DSM 5603</strain>
    </source>
</reference>
<comment type="caution">
    <text evidence="9">The sequence shown here is derived from an EMBL/GenBank/DDBJ whole genome shotgun (WGS) entry which is preliminary data.</text>
</comment>
<organism evidence="9 10">
    <name type="scientific">Gluconacetobacter liquefaciens</name>
    <name type="common">Acetobacter liquefaciens</name>
    <dbReference type="NCBI Taxonomy" id="89584"/>
    <lineage>
        <taxon>Bacteria</taxon>
        <taxon>Pseudomonadati</taxon>
        <taxon>Pseudomonadota</taxon>
        <taxon>Alphaproteobacteria</taxon>
        <taxon>Acetobacterales</taxon>
        <taxon>Acetobacteraceae</taxon>
        <taxon>Gluconacetobacter</taxon>
    </lineage>
</organism>
<keyword evidence="5" id="KW-0665">Pyrimidine biosynthesis</keyword>
<evidence type="ECO:0000256" key="1">
    <source>
        <dbReference type="ARBA" id="ARBA00001917"/>
    </source>
</evidence>
<feature type="domain" description="Dihydroorotate dehydrogenase catalytic" evidence="7">
    <location>
        <begin position="79"/>
        <end position="286"/>
    </location>
</feature>
<sequence length="336" mass="35616">MDLRTTYLGLELAHPIVASASPLCAELDGIMRLADAGAAAVVLSSIFEEQIVAQELAEAAMTEMVTDSQPEAAGYWPPDAGSNVLDGRLEILRRAVERAGVPIIASLNGCSASGWVDFARKLEQAGASAIELNIYRVPADPVESGPSVEAAALEILRRVKAAVGVPVSVKMAPFFSAPGHMAAQFAEAGADGLVLFNRFYGPDVDLAALTARDDLHLSNPYDIRLPLMWVGLLSRRIPTSIAASTGVWSGADVVKYLLAGADAVMTTSALLRHGPAYLGTLLGELRGWMERRGHESVAAFKGQLAAGGQPDEAAQFLRAQYRTILTTYDARSASRL</sequence>
<dbReference type="EMBL" id="QQAW01000004">
    <property type="protein sequence ID" value="RDI38313.1"/>
    <property type="molecule type" value="Genomic_DNA"/>
</dbReference>
<evidence type="ECO:0000256" key="5">
    <source>
        <dbReference type="ARBA" id="ARBA00022975"/>
    </source>
</evidence>
<evidence type="ECO:0000259" key="7">
    <source>
        <dbReference type="Pfam" id="PF01180"/>
    </source>
</evidence>
<dbReference type="Gene3D" id="3.20.20.70">
    <property type="entry name" value="Aldolase class I"/>
    <property type="match status" value="1"/>
</dbReference>
<evidence type="ECO:0000313" key="8">
    <source>
        <dbReference type="EMBL" id="MBB2186644.1"/>
    </source>
</evidence>
<comment type="pathway">
    <text evidence="2">Pyrimidine metabolism; UMP biosynthesis via de novo pathway.</text>
</comment>
<proteinExistence type="predicted"/>
<gene>
    <name evidence="9" type="ORF">C7453_104258</name>
    <name evidence="8" type="ORF">HLH32_09630</name>
</gene>
<dbReference type="GO" id="GO:0044205">
    <property type="term" value="P:'de novo' UMP biosynthetic process"/>
    <property type="evidence" value="ECO:0007669"/>
    <property type="project" value="UniProtKB-UniPathway"/>
</dbReference>